<dbReference type="InterPro" id="IPR032710">
    <property type="entry name" value="NTF2-like_dom_sf"/>
</dbReference>
<sequence>MSTAIEAATSFAHALQPPVNPSSALPYFSADATVFEHAPFPTAQPLADFIGKEFKGKDGVKRYFDLLGHDFEPVKLVIDTWWVEEEEKDGKEVIGAKGEGTWKATKTGKKWTEEVIWRFEMVNTNTRRPDWNIQRWEIFADPEALGKAMDGEIDEAALEHPSTMGRELATKAGMKVPEGKGSGKEQ</sequence>
<dbReference type="AlphaFoldDB" id="A0A3N4IFQ9"/>
<evidence type="ECO:0000256" key="1">
    <source>
        <dbReference type="SAM" id="MobiDB-lite"/>
    </source>
</evidence>
<dbReference type="EMBL" id="ML119667">
    <property type="protein sequence ID" value="RPA83011.1"/>
    <property type="molecule type" value="Genomic_DNA"/>
</dbReference>
<accession>A0A3N4IFQ9</accession>
<dbReference type="SUPFAM" id="SSF54427">
    <property type="entry name" value="NTF2-like"/>
    <property type="match status" value="1"/>
</dbReference>
<feature type="region of interest" description="Disordered" evidence="1">
    <location>
        <begin position="164"/>
        <end position="186"/>
    </location>
</feature>
<proteinExistence type="predicted"/>
<feature type="compositionally biased region" description="Basic and acidic residues" evidence="1">
    <location>
        <begin position="177"/>
        <end position="186"/>
    </location>
</feature>
<dbReference type="Proteomes" id="UP000275078">
    <property type="component" value="Unassembled WGS sequence"/>
</dbReference>
<evidence type="ECO:0000313" key="3">
    <source>
        <dbReference type="Proteomes" id="UP000275078"/>
    </source>
</evidence>
<evidence type="ECO:0008006" key="4">
    <source>
        <dbReference type="Google" id="ProtNLM"/>
    </source>
</evidence>
<dbReference type="OrthoDB" id="3352776at2759"/>
<gene>
    <name evidence="2" type="ORF">BJ508DRAFT_413679</name>
</gene>
<keyword evidence="3" id="KW-1185">Reference proteome</keyword>
<name>A0A3N4IFQ9_ASCIM</name>
<evidence type="ECO:0000313" key="2">
    <source>
        <dbReference type="EMBL" id="RPA83011.1"/>
    </source>
</evidence>
<organism evidence="2 3">
    <name type="scientific">Ascobolus immersus RN42</name>
    <dbReference type="NCBI Taxonomy" id="1160509"/>
    <lineage>
        <taxon>Eukaryota</taxon>
        <taxon>Fungi</taxon>
        <taxon>Dikarya</taxon>
        <taxon>Ascomycota</taxon>
        <taxon>Pezizomycotina</taxon>
        <taxon>Pezizomycetes</taxon>
        <taxon>Pezizales</taxon>
        <taxon>Ascobolaceae</taxon>
        <taxon>Ascobolus</taxon>
    </lineage>
</organism>
<dbReference type="Gene3D" id="3.10.450.50">
    <property type="match status" value="1"/>
</dbReference>
<protein>
    <recommendedName>
        <fullName evidence="4">SnoaL-like domain-containing protein</fullName>
    </recommendedName>
</protein>
<reference evidence="2 3" key="1">
    <citation type="journal article" date="2018" name="Nat. Ecol. Evol.">
        <title>Pezizomycetes genomes reveal the molecular basis of ectomycorrhizal truffle lifestyle.</title>
        <authorList>
            <person name="Murat C."/>
            <person name="Payen T."/>
            <person name="Noel B."/>
            <person name="Kuo A."/>
            <person name="Morin E."/>
            <person name="Chen J."/>
            <person name="Kohler A."/>
            <person name="Krizsan K."/>
            <person name="Balestrini R."/>
            <person name="Da Silva C."/>
            <person name="Montanini B."/>
            <person name="Hainaut M."/>
            <person name="Levati E."/>
            <person name="Barry K.W."/>
            <person name="Belfiori B."/>
            <person name="Cichocki N."/>
            <person name="Clum A."/>
            <person name="Dockter R.B."/>
            <person name="Fauchery L."/>
            <person name="Guy J."/>
            <person name="Iotti M."/>
            <person name="Le Tacon F."/>
            <person name="Lindquist E.A."/>
            <person name="Lipzen A."/>
            <person name="Malagnac F."/>
            <person name="Mello A."/>
            <person name="Molinier V."/>
            <person name="Miyauchi S."/>
            <person name="Poulain J."/>
            <person name="Riccioni C."/>
            <person name="Rubini A."/>
            <person name="Sitrit Y."/>
            <person name="Splivallo R."/>
            <person name="Traeger S."/>
            <person name="Wang M."/>
            <person name="Zifcakova L."/>
            <person name="Wipf D."/>
            <person name="Zambonelli A."/>
            <person name="Paolocci F."/>
            <person name="Nowrousian M."/>
            <person name="Ottonello S."/>
            <person name="Baldrian P."/>
            <person name="Spatafora J.W."/>
            <person name="Henrissat B."/>
            <person name="Nagy L.G."/>
            <person name="Aury J.M."/>
            <person name="Wincker P."/>
            <person name="Grigoriev I.V."/>
            <person name="Bonfante P."/>
            <person name="Martin F.M."/>
        </authorList>
    </citation>
    <scope>NUCLEOTIDE SEQUENCE [LARGE SCALE GENOMIC DNA]</scope>
    <source>
        <strain evidence="2 3">RN42</strain>
    </source>
</reference>